<dbReference type="EMBL" id="HBEO01026194">
    <property type="protein sequence ID" value="CAD8497382.1"/>
    <property type="molecule type" value="Transcribed_RNA"/>
</dbReference>
<protein>
    <submittedName>
        <fullName evidence="1">Uncharacterized protein</fullName>
    </submittedName>
</protein>
<evidence type="ECO:0000313" key="2">
    <source>
        <dbReference type="EMBL" id="CAD8497384.1"/>
    </source>
</evidence>
<accession>A0A6T7SEH9</accession>
<name>A0A6T7SEH9_9CRYP</name>
<dbReference type="AlphaFoldDB" id="A0A6T7SEH9"/>
<evidence type="ECO:0000313" key="1">
    <source>
        <dbReference type="EMBL" id="CAD8497382.1"/>
    </source>
</evidence>
<sequence>MSQRDWQRDWQKDWHREVRSLGADQIMKEVYRRVRAGCCSLGGRREDRVAFVGRKISRYARGLRVDGDVYKGCLAIMVVWKCAERVSTIEKSISRRFSGQEQEEEVQ</sequence>
<gene>
    <name evidence="1" type="ORF">HPHI1048_LOCUS17642</name>
    <name evidence="2" type="ORF">HPHI1048_LOCUS17643</name>
</gene>
<organism evidence="1">
    <name type="scientific">Hanusia phi</name>
    <dbReference type="NCBI Taxonomy" id="3032"/>
    <lineage>
        <taxon>Eukaryota</taxon>
        <taxon>Cryptophyceae</taxon>
        <taxon>Pyrenomonadales</taxon>
        <taxon>Geminigeraceae</taxon>
        <taxon>Hanusia</taxon>
    </lineage>
</organism>
<dbReference type="EMBL" id="HBEO01026195">
    <property type="protein sequence ID" value="CAD8497384.1"/>
    <property type="molecule type" value="Transcribed_RNA"/>
</dbReference>
<proteinExistence type="predicted"/>
<reference evidence="1" key="1">
    <citation type="submission" date="2021-01" db="EMBL/GenBank/DDBJ databases">
        <authorList>
            <person name="Corre E."/>
            <person name="Pelletier E."/>
            <person name="Niang G."/>
            <person name="Scheremetjew M."/>
            <person name="Finn R."/>
            <person name="Kale V."/>
            <person name="Holt S."/>
            <person name="Cochrane G."/>
            <person name="Meng A."/>
            <person name="Brown T."/>
            <person name="Cohen L."/>
        </authorList>
    </citation>
    <scope>NUCLEOTIDE SEQUENCE</scope>
    <source>
        <strain evidence="1">CCMP325</strain>
    </source>
</reference>